<dbReference type="RefSeq" id="WP_179518959.1">
    <property type="nucleotide sequence ID" value="NZ_JACCAC010000001.1"/>
</dbReference>
<dbReference type="AlphaFoldDB" id="A0A7Y9UNR4"/>
<proteinExistence type="predicted"/>
<sequence length="181" mass="18818">METTGPADAEERAAERVLAEGLVVDLADPPTREELALPDGVSSTVLQTEDETPAEVTVRFSDGGELVVPAYAVVVDSLGPEAPPTSLALARVDLSPAELADVLASAVAELGADEAAVAAYLDAVPRAGSREGDLIRAIPTRYDGREELVLDVVTTQAEGRIRVNYLVAWGEETAPVPGSEG</sequence>
<dbReference type="EMBL" id="JACCAC010000001">
    <property type="protein sequence ID" value="NYG56756.1"/>
    <property type="molecule type" value="Genomic_DNA"/>
</dbReference>
<evidence type="ECO:0000313" key="2">
    <source>
        <dbReference type="Proteomes" id="UP000544110"/>
    </source>
</evidence>
<gene>
    <name evidence="1" type="ORF">BJ989_003060</name>
</gene>
<accession>A0A7Y9UNR4</accession>
<reference evidence="1 2" key="1">
    <citation type="submission" date="2020-07" db="EMBL/GenBank/DDBJ databases">
        <title>Sequencing the genomes of 1000 actinobacteria strains.</title>
        <authorList>
            <person name="Klenk H.-P."/>
        </authorList>
    </citation>
    <scope>NUCLEOTIDE SEQUENCE [LARGE SCALE GENOMIC DNA]</scope>
    <source>
        <strain evidence="1 2">DSM 24552</strain>
    </source>
</reference>
<evidence type="ECO:0000313" key="1">
    <source>
        <dbReference type="EMBL" id="NYG56756.1"/>
    </source>
</evidence>
<protein>
    <submittedName>
        <fullName evidence="1">Uncharacterized protein</fullName>
    </submittedName>
</protein>
<comment type="caution">
    <text evidence="1">The sequence shown here is derived from an EMBL/GenBank/DDBJ whole genome shotgun (WGS) entry which is preliminary data.</text>
</comment>
<keyword evidence="2" id="KW-1185">Reference proteome</keyword>
<dbReference type="Proteomes" id="UP000544110">
    <property type="component" value="Unassembled WGS sequence"/>
</dbReference>
<name>A0A7Y9UNR4_9ACTN</name>
<organism evidence="1 2">
    <name type="scientific">Nocardioides perillae</name>
    <dbReference type="NCBI Taxonomy" id="1119534"/>
    <lineage>
        <taxon>Bacteria</taxon>
        <taxon>Bacillati</taxon>
        <taxon>Actinomycetota</taxon>
        <taxon>Actinomycetes</taxon>
        <taxon>Propionibacteriales</taxon>
        <taxon>Nocardioidaceae</taxon>
        <taxon>Nocardioides</taxon>
    </lineage>
</organism>